<feature type="domain" description="Histidine kinase/HSP90-like ATPase" evidence="3">
    <location>
        <begin position="84"/>
        <end position="203"/>
    </location>
</feature>
<dbReference type="SUPFAM" id="SSF55874">
    <property type="entry name" value="ATPase domain of HSP90 chaperone/DNA topoisomerase II/histidine kinase"/>
    <property type="match status" value="1"/>
</dbReference>
<keyword evidence="1" id="KW-0723">Serine/threonine-protein kinase</keyword>
<comment type="caution">
    <text evidence="4">The sequence shown here is derived from an EMBL/GenBank/DDBJ whole genome shotgun (WGS) entry which is preliminary data.</text>
</comment>
<keyword evidence="1" id="KW-0418">Kinase</keyword>
<reference evidence="4 5" key="1">
    <citation type="submission" date="2020-02" db="EMBL/GenBank/DDBJ databases">
        <title>Whole Genome Shotgun Sequence of Streptomyces sp. strain CWH03.</title>
        <authorList>
            <person name="Dohra H."/>
            <person name="Kodani S."/>
            <person name="Yamamura H."/>
        </authorList>
    </citation>
    <scope>NUCLEOTIDE SEQUENCE [LARGE SCALE GENOMIC DNA]</scope>
    <source>
        <strain evidence="4 5">CWH03</strain>
    </source>
</reference>
<evidence type="ECO:0000256" key="1">
    <source>
        <dbReference type="ARBA" id="ARBA00022527"/>
    </source>
</evidence>
<sequence>MASRAFGWCAKSRAALLGRLCRRRAVWWPGDTAPAVPEGAPADPPLSFGVRQAELWSRMTQPLRPLESPRARATECETSWPLRQEAASVRRARHLAAAQLGAWGLRELPDLAETAELLISELVTNAVRHTRGPLRLNLRVCDGCLCCEVEDTNSDSPATDPTERLAAGRAESWSEGGRGMGLLDALADTWGSCRTATGKTTWFELQATRPAIA</sequence>
<evidence type="ECO:0000313" key="5">
    <source>
        <dbReference type="Proteomes" id="UP000484988"/>
    </source>
</evidence>
<keyword evidence="5" id="KW-1185">Reference proteome</keyword>
<dbReference type="GO" id="GO:0004674">
    <property type="term" value="F:protein serine/threonine kinase activity"/>
    <property type="evidence" value="ECO:0007669"/>
    <property type="project" value="UniProtKB-KW"/>
</dbReference>
<feature type="region of interest" description="Disordered" evidence="2">
    <location>
        <begin position="152"/>
        <end position="171"/>
    </location>
</feature>
<keyword evidence="1" id="KW-0808">Transferase</keyword>
<dbReference type="RefSeq" id="WP_371872678.1">
    <property type="nucleotide sequence ID" value="NZ_BLLG01000007.1"/>
</dbReference>
<dbReference type="AlphaFoldDB" id="A0A6A0AW76"/>
<dbReference type="Gene3D" id="3.30.565.10">
    <property type="entry name" value="Histidine kinase-like ATPase, C-terminal domain"/>
    <property type="match status" value="1"/>
</dbReference>
<protein>
    <recommendedName>
        <fullName evidence="3">Histidine kinase/HSP90-like ATPase domain-containing protein</fullName>
    </recommendedName>
</protein>
<gene>
    <name evidence="4" type="ORF">SCWH03_31510</name>
</gene>
<dbReference type="InterPro" id="IPR050267">
    <property type="entry name" value="Anti-sigma-factor_SerPK"/>
</dbReference>
<proteinExistence type="predicted"/>
<dbReference type="Pfam" id="PF13581">
    <property type="entry name" value="HATPase_c_2"/>
    <property type="match status" value="1"/>
</dbReference>
<dbReference type="PANTHER" id="PTHR35526:SF3">
    <property type="entry name" value="ANTI-SIGMA-F FACTOR RSBW"/>
    <property type="match status" value="1"/>
</dbReference>
<evidence type="ECO:0000313" key="4">
    <source>
        <dbReference type="EMBL" id="GFH36918.1"/>
    </source>
</evidence>
<dbReference type="EMBL" id="BLLG01000007">
    <property type="protein sequence ID" value="GFH36918.1"/>
    <property type="molecule type" value="Genomic_DNA"/>
</dbReference>
<dbReference type="CDD" id="cd16936">
    <property type="entry name" value="HATPase_RsbW-like"/>
    <property type="match status" value="1"/>
</dbReference>
<dbReference type="InterPro" id="IPR036890">
    <property type="entry name" value="HATPase_C_sf"/>
</dbReference>
<name>A0A6A0AW76_9ACTN</name>
<evidence type="ECO:0000259" key="3">
    <source>
        <dbReference type="Pfam" id="PF13581"/>
    </source>
</evidence>
<dbReference type="Proteomes" id="UP000484988">
    <property type="component" value="Unassembled WGS sequence"/>
</dbReference>
<evidence type="ECO:0000256" key="2">
    <source>
        <dbReference type="SAM" id="MobiDB-lite"/>
    </source>
</evidence>
<organism evidence="4 5">
    <name type="scientific">Streptomyces pacificus</name>
    <dbReference type="NCBI Taxonomy" id="2705029"/>
    <lineage>
        <taxon>Bacteria</taxon>
        <taxon>Bacillati</taxon>
        <taxon>Actinomycetota</taxon>
        <taxon>Actinomycetes</taxon>
        <taxon>Kitasatosporales</taxon>
        <taxon>Streptomycetaceae</taxon>
        <taxon>Streptomyces</taxon>
    </lineage>
</organism>
<dbReference type="InterPro" id="IPR003594">
    <property type="entry name" value="HATPase_dom"/>
</dbReference>
<dbReference type="PANTHER" id="PTHR35526">
    <property type="entry name" value="ANTI-SIGMA-F FACTOR RSBW-RELATED"/>
    <property type="match status" value="1"/>
</dbReference>
<accession>A0A6A0AW76</accession>